<evidence type="ECO:0000256" key="1">
    <source>
        <dbReference type="SAM" id="MobiDB-lite"/>
    </source>
</evidence>
<feature type="region of interest" description="Disordered" evidence="1">
    <location>
        <begin position="82"/>
        <end position="131"/>
    </location>
</feature>
<organism evidence="2 3">
    <name type="scientific">Orbilia ellipsospora</name>
    <dbReference type="NCBI Taxonomy" id="2528407"/>
    <lineage>
        <taxon>Eukaryota</taxon>
        <taxon>Fungi</taxon>
        <taxon>Dikarya</taxon>
        <taxon>Ascomycota</taxon>
        <taxon>Pezizomycotina</taxon>
        <taxon>Orbiliomycetes</taxon>
        <taxon>Orbiliales</taxon>
        <taxon>Orbiliaceae</taxon>
        <taxon>Orbilia</taxon>
    </lineage>
</organism>
<dbReference type="EMBL" id="JAVHJO010000006">
    <property type="protein sequence ID" value="KAK6539275.1"/>
    <property type="molecule type" value="Genomic_DNA"/>
</dbReference>
<dbReference type="Proteomes" id="UP001365542">
    <property type="component" value="Unassembled WGS sequence"/>
</dbReference>
<reference evidence="2 3" key="1">
    <citation type="submission" date="2019-10" db="EMBL/GenBank/DDBJ databases">
        <authorList>
            <person name="Palmer J.M."/>
        </authorList>
    </citation>
    <scope>NUCLEOTIDE SEQUENCE [LARGE SCALE GENOMIC DNA]</scope>
    <source>
        <strain evidence="2 3">TWF694</strain>
    </source>
</reference>
<feature type="compositionally biased region" description="Basic and acidic residues" evidence="1">
    <location>
        <begin position="119"/>
        <end position="131"/>
    </location>
</feature>
<dbReference type="AlphaFoldDB" id="A0AAV9XAZ9"/>
<gene>
    <name evidence="2" type="ORF">TWF694_009510</name>
</gene>
<accession>A0AAV9XAZ9</accession>
<protein>
    <submittedName>
        <fullName evidence="2">Uncharacterized protein</fullName>
    </submittedName>
</protein>
<sequence>MGSESNRNFKYKWYEGDEDDILGPQYLEPSISNNRALVDDPSIKEPYFLEGPGHQETWNFLQNLNPSIRISLGAIGAGGKFFKRSDPEAVSQPLRENTDGKAELSGDGDTSPNIPTRTLRTEKPEDKASSL</sequence>
<evidence type="ECO:0000313" key="3">
    <source>
        <dbReference type="Proteomes" id="UP001365542"/>
    </source>
</evidence>
<feature type="compositionally biased region" description="Polar residues" evidence="1">
    <location>
        <begin position="108"/>
        <end position="118"/>
    </location>
</feature>
<comment type="caution">
    <text evidence="2">The sequence shown here is derived from an EMBL/GenBank/DDBJ whole genome shotgun (WGS) entry which is preliminary data.</text>
</comment>
<evidence type="ECO:0000313" key="2">
    <source>
        <dbReference type="EMBL" id="KAK6539275.1"/>
    </source>
</evidence>
<proteinExistence type="predicted"/>
<keyword evidence="3" id="KW-1185">Reference proteome</keyword>
<name>A0AAV9XAZ9_9PEZI</name>